<dbReference type="GO" id="GO:0030655">
    <property type="term" value="P:beta-lactam antibiotic catabolic process"/>
    <property type="evidence" value="ECO:0007669"/>
    <property type="project" value="InterPro"/>
</dbReference>
<dbReference type="RefSeq" id="WP_148812158.1">
    <property type="nucleotide sequence ID" value="NZ_CP043046.1"/>
</dbReference>
<comment type="similarity">
    <text evidence="2">Belongs to the class-A beta-lactamase family.</text>
</comment>
<comment type="catalytic activity">
    <reaction evidence="1">
        <text>a beta-lactam + H2O = a substituted beta-amino acid</text>
        <dbReference type="Rhea" id="RHEA:20401"/>
        <dbReference type="ChEBI" id="CHEBI:15377"/>
        <dbReference type="ChEBI" id="CHEBI:35627"/>
        <dbReference type="ChEBI" id="CHEBI:140347"/>
        <dbReference type="EC" id="3.5.2.6"/>
    </reaction>
</comment>
<dbReference type="EC" id="3.5.2.6" evidence="3"/>
<dbReference type="PRINTS" id="PR00118">
    <property type="entry name" value="BLACTAMASEA"/>
</dbReference>
<dbReference type="InterPro" id="IPR045155">
    <property type="entry name" value="Beta-lactam_cat"/>
</dbReference>
<dbReference type="GO" id="GO:0008800">
    <property type="term" value="F:beta-lactamase activity"/>
    <property type="evidence" value="ECO:0007669"/>
    <property type="project" value="UniProtKB-EC"/>
</dbReference>
<evidence type="ECO:0000256" key="2">
    <source>
        <dbReference type="ARBA" id="ARBA00009009"/>
    </source>
</evidence>
<reference evidence="6 7" key="1">
    <citation type="submission" date="2019-08" db="EMBL/GenBank/DDBJ databases">
        <title>Amphibian skin-associated Pigmentiphaga: genome sequence and occurrence across geography and hosts.</title>
        <authorList>
            <person name="Bletz M.C."/>
            <person name="Bunk B."/>
            <person name="Sproeer C."/>
            <person name="Biwer P."/>
            <person name="Reiter S."/>
            <person name="Rabemananjara F.C.E."/>
            <person name="Schulz S."/>
            <person name="Overmann J."/>
            <person name="Vences M."/>
        </authorList>
    </citation>
    <scope>NUCLEOTIDE SEQUENCE [LARGE SCALE GENOMIC DNA]</scope>
    <source>
        <strain evidence="6 7">Mada1488</strain>
    </source>
</reference>
<dbReference type="InterPro" id="IPR012338">
    <property type="entry name" value="Beta-lactam/transpept-like"/>
</dbReference>
<protein>
    <recommendedName>
        <fullName evidence="3">beta-lactamase</fullName>
        <ecNumber evidence="3">3.5.2.6</ecNumber>
    </recommendedName>
</protein>
<dbReference type="AlphaFoldDB" id="A0A5C0AUR4"/>
<keyword evidence="6" id="KW-0378">Hydrolase</keyword>
<proteinExistence type="inferred from homology"/>
<evidence type="ECO:0000313" key="7">
    <source>
        <dbReference type="Proteomes" id="UP000325161"/>
    </source>
</evidence>
<dbReference type="Gene3D" id="3.40.710.10">
    <property type="entry name" value="DD-peptidase/beta-lactamase superfamily"/>
    <property type="match status" value="1"/>
</dbReference>
<name>A0A5C0AUR4_9BURK</name>
<accession>A0A5C0AUR4</accession>
<evidence type="ECO:0000313" key="6">
    <source>
        <dbReference type="EMBL" id="QEI04650.1"/>
    </source>
</evidence>
<feature type="signal peptide" evidence="4">
    <location>
        <begin position="1"/>
        <end position="24"/>
    </location>
</feature>
<dbReference type="SUPFAM" id="SSF56601">
    <property type="entry name" value="beta-lactamase/transpeptidase-like"/>
    <property type="match status" value="1"/>
</dbReference>
<dbReference type="KEGG" id="pacr:FXN63_01455"/>
<dbReference type="PANTHER" id="PTHR35333">
    <property type="entry name" value="BETA-LACTAMASE"/>
    <property type="match status" value="1"/>
</dbReference>
<gene>
    <name evidence="6" type="ORF">FXN63_01455</name>
</gene>
<evidence type="ECO:0000256" key="1">
    <source>
        <dbReference type="ARBA" id="ARBA00001526"/>
    </source>
</evidence>
<sequence length="348" mass="38025">MIPALSTLACAAAISLLVLAPASAADWPAELVKKIEQIDQRSPGSVGVYVKRLDDGKEMSYAGDRPWYLASTAKVPIAVAVLQQVERGKLSMDQQFALADTDKVDGSGELVWQASGKRYSVETLLDAMLMRSDNTAANILVRAIGQDTLNAGARDYMGRREVGELTSYTQIRYDVYSELHPSARDLSNRNLVEIAGADMGPARVQAFTRSAELKAADLQVDTMRDAYARYYQRGLNTATMEGYGAMLEKLVQGKLLPDAKRDMLFEYMKINEPGEYRLAGGLPRKTSFIHKTGTQFERACHVGVINPRESAAIVVAACVEGVDENKPAENLLREVGQAVAQTVMADKI</sequence>
<feature type="domain" description="Beta-lactamase class A catalytic" evidence="5">
    <location>
        <begin position="47"/>
        <end position="156"/>
    </location>
</feature>
<dbReference type="GO" id="GO:0046677">
    <property type="term" value="P:response to antibiotic"/>
    <property type="evidence" value="ECO:0007669"/>
    <property type="project" value="InterPro"/>
</dbReference>
<evidence type="ECO:0000259" key="5">
    <source>
        <dbReference type="Pfam" id="PF13354"/>
    </source>
</evidence>
<keyword evidence="4" id="KW-0732">Signal</keyword>
<dbReference type="Pfam" id="PF13354">
    <property type="entry name" value="Beta-lactamase2"/>
    <property type="match status" value="2"/>
</dbReference>
<feature type="domain" description="Beta-lactamase class A catalytic" evidence="5">
    <location>
        <begin position="199"/>
        <end position="318"/>
    </location>
</feature>
<organism evidence="6 7">
    <name type="scientific">Pigmentiphaga aceris</name>
    <dbReference type="NCBI Taxonomy" id="1940612"/>
    <lineage>
        <taxon>Bacteria</taxon>
        <taxon>Pseudomonadati</taxon>
        <taxon>Pseudomonadota</taxon>
        <taxon>Betaproteobacteria</taxon>
        <taxon>Burkholderiales</taxon>
        <taxon>Alcaligenaceae</taxon>
        <taxon>Pigmentiphaga</taxon>
    </lineage>
</organism>
<evidence type="ECO:0000256" key="4">
    <source>
        <dbReference type="SAM" id="SignalP"/>
    </source>
</evidence>
<dbReference type="InterPro" id="IPR000871">
    <property type="entry name" value="Beta-lactam_class-A"/>
</dbReference>
<feature type="chain" id="PRO_5022782391" description="beta-lactamase" evidence="4">
    <location>
        <begin position="25"/>
        <end position="348"/>
    </location>
</feature>
<evidence type="ECO:0000256" key="3">
    <source>
        <dbReference type="ARBA" id="ARBA00012865"/>
    </source>
</evidence>
<keyword evidence="7" id="KW-1185">Reference proteome</keyword>
<dbReference type="OrthoDB" id="9784149at2"/>
<dbReference type="PANTHER" id="PTHR35333:SF3">
    <property type="entry name" value="BETA-LACTAMASE-TYPE TRANSPEPTIDASE FOLD CONTAINING PROTEIN"/>
    <property type="match status" value="1"/>
</dbReference>
<dbReference type="EMBL" id="CP043046">
    <property type="protein sequence ID" value="QEI04650.1"/>
    <property type="molecule type" value="Genomic_DNA"/>
</dbReference>
<dbReference type="Proteomes" id="UP000325161">
    <property type="component" value="Chromosome"/>
</dbReference>